<dbReference type="InterPro" id="IPR004720">
    <property type="entry name" value="PTS_IIB_sorbose-sp"/>
</dbReference>
<dbReference type="KEGG" id="lce:LC2W_0424"/>
<feature type="active site" description="Pros-phosphohistidine intermediate; for EIIB activity" evidence="8">
    <location>
        <position position="14"/>
    </location>
</feature>
<keyword evidence="2" id="KW-0813">Transport</keyword>
<evidence type="ECO:0000256" key="6">
    <source>
        <dbReference type="ARBA" id="ARBA00022683"/>
    </source>
</evidence>
<comment type="subcellular location">
    <subcellularLocation>
        <location evidence="1">Cytoplasm</location>
    </subcellularLocation>
</comment>
<evidence type="ECO:0000313" key="17">
    <source>
        <dbReference type="Proteomes" id="UP001212327"/>
    </source>
</evidence>
<dbReference type="GO" id="GO:0009401">
    <property type="term" value="P:phosphoenolpyruvate-dependent sugar phosphotransferase system"/>
    <property type="evidence" value="ECO:0007669"/>
    <property type="project" value="UniProtKB-KW"/>
</dbReference>
<reference evidence="14 16" key="2">
    <citation type="journal article" date="2015" name="J. Am. Soc. Brew. Chem.">
        <title>Dissolved carbon dioxide selects for lactic acid bacteria able to grow in and spoil packaged beer.</title>
        <authorList>
            <person name="Bergsveinson J."/>
            <person name="Redekop A."/>
            <person name="Zoerb S."/>
            <person name="Ziola B."/>
        </authorList>
    </citation>
    <scope>NUCLEOTIDE SEQUENCE [LARGE SCALE GENOMIC DNA]</scope>
    <source>
        <strain evidence="14 16">CCC B1205</strain>
    </source>
</reference>
<dbReference type="Pfam" id="PF03830">
    <property type="entry name" value="PTSIIB_sorb"/>
    <property type="match status" value="1"/>
</dbReference>
<accession>A0A125U654</accession>
<dbReference type="Proteomes" id="UP000234512">
    <property type="component" value="Unassembled WGS sequence"/>
</dbReference>
<evidence type="ECO:0000256" key="3">
    <source>
        <dbReference type="ARBA" id="ARBA00022490"/>
    </source>
</evidence>
<dbReference type="RefSeq" id="WP_003586823.1">
    <property type="nucleotide sequence ID" value="NC_010999.1"/>
</dbReference>
<dbReference type="EMBL" id="JAQLSF010000001">
    <property type="protein sequence ID" value="MDB1563353.1"/>
    <property type="molecule type" value="Genomic_DNA"/>
</dbReference>
<evidence type="ECO:0000313" key="13">
    <source>
        <dbReference type="EMBL" id="PLC46607.1"/>
    </source>
</evidence>
<dbReference type="GO" id="GO:0016301">
    <property type="term" value="F:kinase activity"/>
    <property type="evidence" value="ECO:0007669"/>
    <property type="project" value="UniProtKB-KW"/>
</dbReference>
<evidence type="ECO:0000256" key="7">
    <source>
        <dbReference type="ARBA" id="ARBA00022777"/>
    </source>
</evidence>
<dbReference type="EC" id="2.7.1.-" evidence="12"/>
<evidence type="ECO:0000313" key="11">
    <source>
        <dbReference type="EMBL" id="CRL16981.1"/>
    </source>
</evidence>
<evidence type="ECO:0000313" key="16">
    <source>
        <dbReference type="Proteomes" id="UP000237433"/>
    </source>
</evidence>
<dbReference type="SMR" id="A0A0K1MRP0"/>
<keyword evidence="4" id="KW-0762">Sugar transport</keyword>
<organism evidence="11">
    <name type="scientific">Lacticaseibacillus paracasei</name>
    <name type="common">Lactobacillus paracasei</name>
    <dbReference type="NCBI Taxonomy" id="1597"/>
    <lineage>
        <taxon>Bacteria</taxon>
        <taxon>Bacillati</taxon>
        <taxon>Bacillota</taxon>
        <taxon>Bacilli</taxon>
        <taxon>Lactobacillales</taxon>
        <taxon>Lactobacillaceae</taxon>
        <taxon>Lacticaseibacillus</taxon>
    </lineage>
</organism>
<dbReference type="EMBL" id="PKQJ01000006">
    <property type="protein sequence ID" value="PLC46607.1"/>
    <property type="molecule type" value="Genomic_DNA"/>
</dbReference>
<dbReference type="EMBL" id="LGIY01000014">
    <property type="protein sequence ID" value="POE42751.1"/>
    <property type="molecule type" value="Genomic_DNA"/>
</dbReference>
<dbReference type="Gene3D" id="3.40.35.10">
    <property type="entry name" value="Phosphotransferase system, sorbose subfamily IIB component"/>
    <property type="match status" value="1"/>
</dbReference>
<evidence type="ECO:0000313" key="12">
    <source>
        <dbReference type="EMBL" id="MDB1563353.1"/>
    </source>
</evidence>
<keyword evidence="7" id="KW-0418">Kinase</keyword>
<proteinExistence type="predicted"/>
<evidence type="ECO:0000256" key="1">
    <source>
        <dbReference type="ARBA" id="ARBA00004496"/>
    </source>
</evidence>
<name>A0A0K1MRP0_LACPA</name>
<evidence type="ECO:0000256" key="8">
    <source>
        <dbReference type="PIRSR" id="PIRSR618455-1"/>
    </source>
</evidence>
<reference evidence="11" key="1">
    <citation type="journal article" date="2015" name="Front. Microbiol.">
        <title>The vaginal isolate Lactobacillus paracasei LPC-S01 (DSM 26760) is suitable for oral administration.</title>
        <authorList>
            <person name="Balzaretti S."/>
            <person name="Taverniti V."/>
            <person name="Rondini G."/>
            <person name="Marcolegio G."/>
            <person name="Minuzzo M."/>
            <person name="Remagni M.C."/>
            <person name="Fiore W."/>
            <person name="Arioli S."/>
            <person name="Guglielmetti S."/>
        </authorList>
    </citation>
    <scope>NUCLEOTIDE SEQUENCE</scope>
    <source>
        <strain evidence="11">LPC-S01</strain>
    </source>
</reference>
<keyword evidence="3" id="KW-0963">Cytoplasm</keyword>
<dbReference type="GO" id="GO:0008982">
    <property type="term" value="F:protein-N(PI)-phosphohistidine-sugar phosphotransferase activity"/>
    <property type="evidence" value="ECO:0007669"/>
    <property type="project" value="InterPro"/>
</dbReference>
<dbReference type="KEGG" id="lcs:LCBD_0429"/>
<evidence type="ECO:0000313" key="14">
    <source>
        <dbReference type="EMBL" id="POE42751.1"/>
    </source>
</evidence>
<evidence type="ECO:0000256" key="4">
    <source>
        <dbReference type="ARBA" id="ARBA00022597"/>
    </source>
</evidence>
<dbReference type="NCBIfam" id="TIGR00854">
    <property type="entry name" value="pts-sorbose"/>
    <property type="match status" value="1"/>
</dbReference>
<keyword evidence="5 12" id="KW-0808">Transferase</keyword>
<reference evidence="13 15" key="3">
    <citation type="journal article" date="2018" name="Genome Announc.">
        <title>Draft Genome Sequence of Lactobacillus paracasei DUP 13076, Which Exhibits Potent Antipathogenic Effects against Salmonella enterica Serovars Enteritidis, Typhimurium, and Heidelberg.</title>
        <authorList>
            <person name="Muyyarikkandy M.S."/>
            <person name="Alqahtani F.H."/>
            <person name="Mandoiu I."/>
            <person name="Amalaradjou M.A."/>
        </authorList>
    </citation>
    <scope>NUCLEOTIDE SEQUENCE [LARGE SCALE GENOMIC DNA]</scope>
    <source>
        <strain evidence="13 15">DUP 13076</strain>
    </source>
</reference>
<dbReference type="CDD" id="cd00001">
    <property type="entry name" value="PTS_IIB_man"/>
    <property type="match status" value="1"/>
</dbReference>
<dbReference type="Proteomes" id="UP001212327">
    <property type="component" value="Unassembled WGS sequence"/>
</dbReference>
<accession>K0MSL8</accession>
<evidence type="ECO:0000256" key="9">
    <source>
        <dbReference type="PIRSR" id="PIRSR618455-2"/>
    </source>
</evidence>
<feature type="domain" description="PTS EIIB type-4" evidence="10">
    <location>
        <begin position="1"/>
        <end position="164"/>
    </location>
</feature>
<feature type="modified residue" description="N6-acetyllysine" evidence="9">
    <location>
        <position position="73"/>
    </location>
</feature>
<evidence type="ECO:0000259" key="10">
    <source>
        <dbReference type="PROSITE" id="PS51101"/>
    </source>
</evidence>
<gene>
    <name evidence="14" type="ORF">ACX51_09300</name>
    <name evidence="13" type="ORF">C0Q90_07280</name>
    <name evidence="12" type="ORF">PGA78_00930</name>
</gene>
<accession>A0A0K1MRP0</accession>
<reference evidence="12 17" key="4">
    <citation type="submission" date="2023-01" db="EMBL/GenBank/DDBJ databases">
        <title>Complete genome sequence of Lacticaseibacillus paracasei SRCM217440 isolated from Makgeolli.</title>
        <authorList>
            <person name="Yang H.-G."/>
            <person name="Jeong S.-J."/>
            <person name="Ha G.-S."/>
            <person name="Yang H.-J."/>
            <person name="Jeong D.-Y."/>
        </authorList>
    </citation>
    <scope>NUCLEOTIDE SEQUENCE [LARGE SCALE GENOMIC DNA]</scope>
    <source>
        <strain evidence="12 17">SRCM217440</strain>
    </source>
</reference>
<dbReference type="EMBL" id="LN846901">
    <property type="protein sequence ID" value="CRL16981.1"/>
    <property type="molecule type" value="Genomic_DNA"/>
</dbReference>
<dbReference type="PROSITE" id="PS51101">
    <property type="entry name" value="PTS_EIIB_TYPE_4"/>
    <property type="match status" value="1"/>
</dbReference>
<dbReference type="Proteomes" id="UP000237433">
    <property type="component" value="Unassembled WGS sequence"/>
</dbReference>
<protein>
    <submittedName>
        <fullName evidence="12">Mannose/fructose/sorbose PTS transporter subunit IIB</fullName>
        <ecNumber evidence="12">2.7.1.-</ecNumber>
    </submittedName>
    <submittedName>
        <fullName evidence="13">PTS fructose transporter subunit IIB</fullName>
    </submittedName>
    <submittedName>
        <fullName evidence="14">PTS system fructose transporter subunit IIB</fullName>
    </submittedName>
    <submittedName>
        <fullName evidence="11">PTS system sorbose transporter subunit IIB</fullName>
    </submittedName>
</protein>
<dbReference type="GO" id="GO:0005737">
    <property type="term" value="C:cytoplasm"/>
    <property type="evidence" value="ECO:0007669"/>
    <property type="project" value="UniProtKB-SubCell"/>
</dbReference>
<evidence type="ECO:0000256" key="2">
    <source>
        <dbReference type="ARBA" id="ARBA00022448"/>
    </source>
</evidence>
<dbReference type="AlphaFoldDB" id="A0A0K1MRP0"/>
<dbReference type="SUPFAM" id="SSF52728">
    <property type="entry name" value="PTS IIb component"/>
    <property type="match status" value="1"/>
</dbReference>
<dbReference type="InterPro" id="IPR036667">
    <property type="entry name" value="PTS_IIB_sorbose-sp_sf"/>
</dbReference>
<evidence type="ECO:0000256" key="5">
    <source>
        <dbReference type="ARBA" id="ARBA00022679"/>
    </source>
</evidence>
<keyword evidence="6" id="KW-0598">Phosphotransferase system</keyword>
<evidence type="ECO:0000313" key="15">
    <source>
        <dbReference type="Proteomes" id="UP000234512"/>
    </source>
</evidence>
<dbReference type="InterPro" id="IPR018455">
    <property type="entry name" value="PTS_IIB_sorbose-sp_subgr"/>
</dbReference>
<sequence length="164" mass="18304">MIITLARVDDRLIHGQVTTVWSKESNADRIIIVSSEVYKDDIRKTLLKQAAPPGMKVNIVDVPKAIAVYNNPKYQNEKVFYLFTNPREVVDLVKGGIPLEKLNIGGMQFKQGKTQISKAVSLDADDVAAFRELHQLGVKLDLRVVKTDPSSDILAKIDEVFGKE</sequence>
<feature type="modified residue" description="Phosphohistidine; by EIIA" evidence="9">
    <location>
        <position position="14"/>
    </location>
</feature>
<dbReference type="PATRIC" id="fig|1597.20.peg.433"/>